<feature type="region of interest" description="Disordered" evidence="1">
    <location>
        <begin position="391"/>
        <end position="427"/>
    </location>
</feature>
<accession>A0AAN6F0V8</accession>
<dbReference type="PANTHER" id="PTHR36182:SF1">
    <property type="entry name" value="PROTEIN, PUTATIVE (AFU_ORTHOLOGUE AFUA_6G10930)-RELATED"/>
    <property type="match status" value="1"/>
</dbReference>
<protein>
    <recommendedName>
        <fullName evidence="5">DNA-directed RNA polymerase</fullName>
    </recommendedName>
</protein>
<comment type="caution">
    <text evidence="3">The sequence shown here is derived from an EMBL/GenBank/DDBJ whole genome shotgun (WGS) entry which is preliminary data.</text>
</comment>
<proteinExistence type="predicted"/>
<dbReference type="PANTHER" id="PTHR36182">
    <property type="entry name" value="PROTEIN, PUTATIVE (AFU_ORTHOLOGUE AFUA_6G10930)-RELATED"/>
    <property type="match status" value="1"/>
</dbReference>
<evidence type="ECO:0000313" key="3">
    <source>
        <dbReference type="EMBL" id="KAJ8994763.1"/>
    </source>
</evidence>
<dbReference type="Proteomes" id="UP001161757">
    <property type="component" value="Unassembled WGS sequence"/>
</dbReference>
<keyword evidence="2" id="KW-0732">Signal</keyword>
<dbReference type="AlphaFoldDB" id="A0AAN6F0V8"/>
<evidence type="ECO:0000256" key="2">
    <source>
        <dbReference type="SAM" id="SignalP"/>
    </source>
</evidence>
<feature type="signal peptide" evidence="2">
    <location>
        <begin position="1"/>
        <end position="24"/>
    </location>
</feature>
<feature type="chain" id="PRO_5042877385" description="DNA-directed RNA polymerase" evidence="2">
    <location>
        <begin position="25"/>
        <end position="527"/>
    </location>
</feature>
<feature type="compositionally biased region" description="Low complexity" evidence="1">
    <location>
        <begin position="291"/>
        <end position="300"/>
    </location>
</feature>
<sequence>MPRSPSTPLLVASLLTWLPLCVQAHMQLSWPYPLRSPLDPDVPYYEKDYSMTSPLLADGSDFSCKHYQKDYADSNVTKATYVAGGTYDMWVNGTATHDGGSCQLSLSYDDGVTFKVIKSIIGGCPLPRTYDFTIPEYAPASDTALFSWTWFNIVGNREMYQNCARVKIVSNPTQKYKRTPFKRASSLDDLPDIFTCNIGNNCQTIEGAEIVFPNPGDDVVYGTDAITAAAGPGYTISGSTATATATSGSAGTTATAASTGQSTSLATTTDSGITSATTTTTQPPFPLSNATTTTGSPTGTRFPDPTGPILTVTGSITYFTTSSSSSSVSSTDSVPTTTDSTGPILTVTGSITTFTSSSSAAATSSTNPDSSATVSTTTDISSTVPTTLITLTSSSSSSSSSSPTTTTTTAESSGSATGSATSSAPSSSATASSCSPGSFECNSSTTFSQCVSTSSTATTWIYMGSVAAGMQCSNGQIIRENAGACTPSGSIFCNGENAFYMCDQGGLVDMGPVAAGTACRNGEIVFA</sequence>
<gene>
    <name evidence="3" type="ORF">HRR80_001467</name>
</gene>
<feature type="region of interest" description="Disordered" evidence="1">
    <location>
        <begin position="245"/>
        <end position="309"/>
    </location>
</feature>
<name>A0AAN6F0V8_EXODE</name>
<organism evidence="3 4">
    <name type="scientific">Exophiala dermatitidis</name>
    <name type="common">Black yeast-like fungus</name>
    <name type="synonym">Wangiella dermatitidis</name>
    <dbReference type="NCBI Taxonomy" id="5970"/>
    <lineage>
        <taxon>Eukaryota</taxon>
        <taxon>Fungi</taxon>
        <taxon>Dikarya</taxon>
        <taxon>Ascomycota</taxon>
        <taxon>Pezizomycotina</taxon>
        <taxon>Eurotiomycetes</taxon>
        <taxon>Chaetothyriomycetidae</taxon>
        <taxon>Chaetothyriales</taxon>
        <taxon>Herpotrichiellaceae</taxon>
        <taxon>Exophiala</taxon>
    </lineage>
</organism>
<dbReference type="Gene3D" id="2.70.50.70">
    <property type="match status" value="1"/>
</dbReference>
<dbReference type="EMBL" id="JAJGCB010000002">
    <property type="protein sequence ID" value="KAJ8994763.1"/>
    <property type="molecule type" value="Genomic_DNA"/>
</dbReference>
<evidence type="ECO:0000256" key="1">
    <source>
        <dbReference type="SAM" id="MobiDB-lite"/>
    </source>
</evidence>
<feature type="region of interest" description="Disordered" evidence="1">
    <location>
        <begin position="321"/>
        <end position="379"/>
    </location>
</feature>
<evidence type="ECO:0008006" key="5">
    <source>
        <dbReference type="Google" id="ProtNLM"/>
    </source>
</evidence>
<feature type="compositionally biased region" description="Low complexity" evidence="1">
    <location>
        <begin position="245"/>
        <end position="281"/>
    </location>
</feature>
<reference evidence="3" key="1">
    <citation type="submission" date="2023-01" db="EMBL/GenBank/DDBJ databases">
        <title>Exophiala dermititidis isolated from Cystic Fibrosis Patient.</title>
        <authorList>
            <person name="Kurbessoian T."/>
            <person name="Crocker A."/>
            <person name="Murante D."/>
            <person name="Hogan D.A."/>
            <person name="Stajich J.E."/>
        </authorList>
    </citation>
    <scope>NUCLEOTIDE SEQUENCE</scope>
    <source>
        <strain evidence="3">Ex8</strain>
    </source>
</reference>
<evidence type="ECO:0000313" key="4">
    <source>
        <dbReference type="Proteomes" id="UP001161757"/>
    </source>
</evidence>